<dbReference type="SUPFAM" id="SSF54001">
    <property type="entry name" value="Cysteine proteinases"/>
    <property type="match status" value="1"/>
</dbReference>
<sequence>MALHGRYTPSQLRHVLAANNKLTSKGNRPIAGNITAPAYYENEHALILDAATDTINPRAQLIQTITDAFQSINGLSPAEKAKKIIIPVAEEQKILGLFPRNHWITLYYDPQTNKATVLDSRPWMVSFLYPTSSMRTQLLDGIKQVYGETKAQGTQFEIRYQGVQHNDIHCGAWTARNIMDLAGARANETCNSIEQQVVAYTKENEASVVQGNTDLAAPRTSCRNVHERAVTPGLWARFLSFIGIHISQDRPIPPNSADPELTSPARAIKGLNAHPVDGLKSRNKAEDGQLQDAAAQIPQNPPVPGRSTQPGDYPIPTSVPSSRLTPF</sequence>
<feature type="compositionally biased region" description="Polar residues" evidence="1">
    <location>
        <begin position="318"/>
        <end position="327"/>
    </location>
</feature>
<evidence type="ECO:0000313" key="2">
    <source>
        <dbReference type="EMBL" id="KTD76794.1"/>
    </source>
</evidence>
<name>A0A0W1A631_9GAMM</name>
<accession>A0A0W1A631</accession>
<comment type="caution">
    <text evidence="2">The sequence shown here is derived from an EMBL/GenBank/DDBJ whole genome shotgun (WGS) entry which is preliminary data.</text>
</comment>
<keyword evidence="3" id="KW-1185">Reference proteome</keyword>
<proteinExistence type="predicted"/>
<dbReference type="AlphaFoldDB" id="A0A0W1A631"/>
<gene>
    <name evidence="2" type="ORF">Lwor_2019</name>
</gene>
<feature type="compositionally biased region" description="Basic and acidic residues" evidence="1">
    <location>
        <begin position="277"/>
        <end position="287"/>
    </location>
</feature>
<dbReference type="RefSeq" id="WP_058493787.1">
    <property type="nucleotide sequence ID" value="NZ_CBCRUR010000004.1"/>
</dbReference>
<organism evidence="2 3">
    <name type="scientific">Legionella worsleiensis</name>
    <dbReference type="NCBI Taxonomy" id="45076"/>
    <lineage>
        <taxon>Bacteria</taxon>
        <taxon>Pseudomonadati</taxon>
        <taxon>Pseudomonadota</taxon>
        <taxon>Gammaproteobacteria</taxon>
        <taxon>Legionellales</taxon>
        <taxon>Legionellaceae</taxon>
        <taxon>Legionella</taxon>
    </lineage>
</organism>
<feature type="region of interest" description="Disordered" evidence="1">
    <location>
        <begin position="272"/>
        <end position="327"/>
    </location>
</feature>
<dbReference type="Proteomes" id="UP000054662">
    <property type="component" value="Unassembled WGS sequence"/>
</dbReference>
<evidence type="ECO:0000256" key="1">
    <source>
        <dbReference type="SAM" id="MobiDB-lite"/>
    </source>
</evidence>
<dbReference type="EMBL" id="LNZC01000027">
    <property type="protein sequence ID" value="KTD76794.1"/>
    <property type="molecule type" value="Genomic_DNA"/>
</dbReference>
<reference evidence="2 3" key="1">
    <citation type="submission" date="2015-11" db="EMBL/GenBank/DDBJ databases">
        <title>Genomic analysis of 38 Legionella species identifies large and diverse effector repertoires.</title>
        <authorList>
            <person name="Burstein D."/>
            <person name="Amaro F."/>
            <person name="Zusman T."/>
            <person name="Lifshitz Z."/>
            <person name="Cohen O."/>
            <person name="Gilbert J.A."/>
            <person name="Pupko T."/>
            <person name="Shuman H.A."/>
            <person name="Segal G."/>
        </authorList>
    </citation>
    <scope>NUCLEOTIDE SEQUENCE [LARGE SCALE GENOMIC DNA]</scope>
    <source>
        <strain evidence="2 3">ATCC 49508</strain>
    </source>
</reference>
<evidence type="ECO:0008006" key="4">
    <source>
        <dbReference type="Google" id="ProtNLM"/>
    </source>
</evidence>
<protein>
    <recommendedName>
        <fullName evidence="4">Ubiquitin-like protease family profile domain-containing protein</fullName>
    </recommendedName>
</protein>
<dbReference type="OrthoDB" id="9922759at2"/>
<evidence type="ECO:0000313" key="3">
    <source>
        <dbReference type="Proteomes" id="UP000054662"/>
    </source>
</evidence>
<dbReference type="InterPro" id="IPR038765">
    <property type="entry name" value="Papain-like_cys_pep_sf"/>
</dbReference>
<dbReference type="PATRIC" id="fig|45076.6.peg.2202"/>